<reference evidence="2 3" key="1">
    <citation type="submission" date="2018-06" db="EMBL/GenBank/DDBJ databases">
        <authorList>
            <consortium name="Pathogen Informatics"/>
            <person name="Doyle S."/>
        </authorList>
    </citation>
    <scope>NUCLEOTIDE SEQUENCE [LARGE SCALE GENOMIC DNA]</scope>
    <source>
        <strain evidence="2 3">NCTC9426</strain>
    </source>
</reference>
<dbReference type="GO" id="GO:0003677">
    <property type="term" value="F:DNA binding"/>
    <property type="evidence" value="ECO:0007669"/>
    <property type="project" value="InterPro"/>
</dbReference>
<dbReference type="GO" id="GO:0006313">
    <property type="term" value="P:DNA transposition"/>
    <property type="evidence" value="ECO:0007669"/>
    <property type="project" value="InterPro"/>
</dbReference>
<sequence>MYHEPLTYHLHDLDFKVSLINPAFIKHHADGLGGVRQKTDKKDSTILAKYGRATHPDTWITPSDDARQILGLDMMGFDMMSFLKIIIFSFFYP</sequence>
<evidence type="ECO:0000259" key="1">
    <source>
        <dbReference type="Pfam" id="PF01548"/>
    </source>
</evidence>
<dbReference type="InterPro" id="IPR002525">
    <property type="entry name" value="Transp_IS110-like_N"/>
</dbReference>
<organism evidence="2 3">
    <name type="scientific">Moraxella bovis</name>
    <dbReference type="NCBI Taxonomy" id="476"/>
    <lineage>
        <taxon>Bacteria</taxon>
        <taxon>Pseudomonadati</taxon>
        <taxon>Pseudomonadota</taxon>
        <taxon>Gammaproteobacteria</taxon>
        <taxon>Moraxellales</taxon>
        <taxon>Moraxellaceae</taxon>
        <taxon>Moraxella</taxon>
    </lineage>
</organism>
<dbReference type="EMBL" id="UGPZ01000002">
    <property type="protein sequence ID" value="STY91175.1"/>
    <property type="molecule type" value="Genomic_DNA"/>
</dbReference>
<gene>
    <name evidence="2" type="ORF">NCTC9426_01213</name>
</gene>
<proteinExistence type="predicted"/>
<evidence type="ECO:0000313" key="3">
    <source>
        <dbReference type="Proteomes" id="UP000254133"/>
    </source>
</evidence>
<evidence type="ECO:0000313" key="2">
    <source>
        <dbReference type="EMBL" id="STY91175.1"/>
    </source>
</evidence>
<dbReference type="Pfam" id="PF01548">
    <property type="entry name" value="DEDD_Tnp_IS110"/>
    <property type="match status" value="1"/>
</dbReference>
<dbReference type="GO" id="GO:0004803">
    <property type="term" value="F:transposase activity"/>
    <property type="evidence" value="ECO:0007669"/>
    <property type="project" value="InterPro"/>
</dbReference>
<dbReference type="Proteomes" id="UP000254133">
    <property type="component" value="Unassembled WGS sequence"/>
</dbReference>
<feature type="domain" description="Transposase IS110-like N-terminal" evidence="1">
    <location>
        <begin position="2"/>
        <end position="64"/>
    </location>
</feature>
<protein>
    <submittedName>
        <fullName evidence="2">Transposase</fullName>
    </submittedName>
</protein>
<dbReference type="AlphaFoldDB" id="A0A378PRN4"/>
<name>A0A378PRN4_MORBO</name>
<dbReference type="RefSeq" id="WP_181879529.1">
    <property type="nucleotide sequence ID" value="NZ_CP087800.1"/>
</dbReference>
<accession>A0A378PRN4</accession>